<dbReference type="GO" id="GO:0005737">
    <property type="term" value="C:cytoplasm"/>
    <property type="evidence" value="ECO:0007669"/>
    <property type="project" value="TreeGrafter"/>
</dbReference>
<dbReference type="InterPro" id="IPR008207">
    <property type="entry name" value="Sig_transdc_His_kin_Hpt_dom"/>
</dbReference>
<evidence type="ECO:0000313" key="3">
    <source>
        <dbReference type="EMBL" id="KAF9790436.1"/>
    </source>
</evidence>
<dbReference type="GO" id="GO:0043424">
    <property type="term" value="F:protein histidine kinase binding"/>
    <property type="evidence" value="ECO:0007669"/>
    <property type="project" value="InterPro"/>
</dbReference>
<dbReference type="EMBL" id="WIUZ02000002">
    <property type="protein sequence ID" value="KAF9790436.1"/>
    <property type="molecule type" value="Genomic_DNA"/>
</dbReference>
<dbReference type="SMART" id="SM00073">
    <property type="entry name" value="HPT"/>
    <property type="match status" value="1"/>
</dbReference>
<protein>
    <submittedName>
        <fullName evidence="3">Histidine phosphotransferase</fullName>
    </submittedName>
</protein>
<keyword evidence="1" id="KW-0597">Phosphoprotein</keyword>
<dbReference type="PANTHER" id="PTHR28242:SF52">
    <property type="entry name" value="PHOSPHORELAY INTERMEDIATE PROTEIN YPD1"/>
    <property type="match status" value="1"/>
</dbReference>
<evidence type="ECO:0000256" key="1">
    <source>
        <dbReference type="PROSITE-ProRule" id="PRU00110"/>
    </source>
</evidence>
<sequence>MEIFQQILELDDDDETHEFSFGMVEAYFDQAVKTFEEMEKAIVKKDCDTLSSKGHFLKGSSATLGITKVREACESIQNYGSLWDDKTGKALTADVALPKIEAVLEEAKISYGEAELWLKNWYLDARG</sequence>
<reference evidence="3" key="2">
    <citation type="submission" date="2020-11" db="EMBL/GenBank/DDBJ databases">
        <authorList>
            <consortium name="DOE Joint Genome Institute"/>
            <person name="Kuo A."/>
            <person name="Miyauchi S."/>
            <person name="Kiss E."/>
            <person name="Drula E."/>
            <person name="Kohler A."/>
            <person name="Sanchez-Garcia M."/>
            <person name="Andreopoulos B."/>
            <person name="Barry K.W."/>
            <person name="Bonito G."/>
            <person name="Buee M."/>
            <person name="Carver A."/>
            <person name="Chen C."/>
            <person name="Cichocki N."/>
            <person name="Clum A."/>
            <person name="Culley D."/>
            <person name="Crous P.W."/>
            <person name="Fauchery L."/>
            <person name="Girlanda M."/>
            <person name="Hayes R."/>
            <person name="Keri Z."/>
            <person name="Labutti K."/>
            <person name="Lipzen A."/>
            <person name="Lombard V."/>
            <person name="Magnuson J."/>
            <person name="Maillard F."/>
            <person name="Morin E."/>
            <person name="Murat C."/>
            <person name="Nolan M."/>
            <person name="Ohm R."/>
            <person name="Pangilinan J."/>
            <person name="Pereira M."/>
            <person name="Perotto S."/>
            <person name="Peter M."/>
            <person name="Riley R."/>
            <person name="Sitrit Y."/>
            <person name="Stielow B."/>
            <person name="Szollosi G."/>
            <person name="Zifcakova L."/>
            <person name="Stursova M."/>
            <person name="Spatafora J.W."/>
            <person name="Tedersoo L."/>
            <person name="Vaario L.-M."/>
            <person name="Yamada A."/>
            <person name="Yan M."/>
            <person name="Wang P."/>
            <person name="Xu J."/>
            <person name="Bruns T."/>
            <person name="Baldrian P."/>
            <person name="Vilgalys R."/>
            <person name="Henrissat B."/>
            <person name="Grigoriev I.V."/>
            <person name="Hibbett D."/>
            <person name="Nagy L.G."/>
            <person name="Martin F.M."/>
        </authorList>
    </citation>
    <scope>NUCLEOTIDE SEQUENCE</scope>
    <source>
        <strain evidence="3">UH-Tt-Lm1</strain>
    </source>
</reference>
<dbReference type="InterPro" id="IPR045871">
    <property type="entry name" value="AHP1-5/YPD1"/>
</dbReference>
<name>A0A9P6HNI6_9AGAM</name>
<feature type="domain" description="HPt" evidence="2">
    <location>
        <begin position="16"/>
        <end position="117"/>
    </location>
</feature>
<feature type="modified residue" description="Phosphohistidine" evidence="1">
    <location>
        <position position="55"/>
    </location>
</feature>
<evidence type="ECO:0000313" key="4">
    <source>
        <dbReference type="Proteomes" id="UP000736335"/>
    </source>
</evidence>
<dbReference type="CDD" id="cd00088">
    <property type="entry name" value="HPT"/>
    <property type="match status" value="1"/>
</dbReference>
<dbReference type="PANTHER" id="PTHR28242">
    <property type="entry name" value="PHOSPHORELAY INTERMEDIATE PROTEIN YPD1"/>
    <property type="match status" value="1"/>
</dbReference>
<dbReference type="OrthoDB" id="1673781at2759"/>
<keyword evidence="4" id="KW-1185">Reference proteome</keyword>
<proteinExistence type="predicted"/>
<dbReference type="AlphaFoldDB" id="A0A9P6HNI6"/>
<accession>A0A9P6HNI6</accession>
<dbReference type="Proteomes" id="UP000736335">
    <property type="component" value="Unassembled WGS sequence"/>
</dbReference>
<comment type="caution">
    <text evidence="3">The sequence shown here is derived from an EMBL/GenBank/DDBJ whole genome shotgun (WGS) entry which is preliminary data.</text>
</comment>
<evidence type="ECO:0000259" key="2">
    <source>
        <dbReference type="PROSITE" id="PS50894"/>
    </source>
</evidence>
<gene>
    <name evidence="3" type="ORF">BJ322DRAFT_388352</name>
</gene>
<dbReference type="PROSITE" id="PS50894">
    <property type="entry name" value="HPT"/>
    <property type="match status" value="1"/>
</dbReference>
<reference evidence="3" key="1">
    <citation type="journal article" date="2020" name="Nat. Commun.">
        <title>Large-scale genome sequencing of mycorrhizal fungi provides insights into the early evolution of symbiotic traits.</title>
        <authorList>
            <person name="Miyauchi S."/>
            <person name="Kiss E."/>
            <person name="Kuo A."/>
            <person name="Drula E."/>
            <person name="Kohler A."/>
            <person name="Sanchez-Garcia M."/>
            <person name="Morin E."/>
            <person name="Andreopoulos B."/>
            <person name="Barry K.W."/>
            <person name="Bonito G."/>
            <person name="Buee M."/>
            <person name="Carver A."/>
            <person name="Chen C."/>
            <person name="Cichocki N."/>
            <person name="Clum A."/>
            <person name="Culley D."/>
            <person name="Crous P.W."/>
            <person name="Fauchery L."/>
            <person name="Girlanda M."/>
            <person name="Hayes R.D."/>
            <person name="Keri Z."/>
            <person name="LaButti K."/>
            <person name="Lipzen A."/>
            <person name="Lombard V."/>
            <person name="Magnuson J."/>
            <person name="Maillard F."/>
            <person name="Murat C."/>
            <person name="Nolan M."/>
            <person name="Ohm R.A."/>
            <person name="Pangilinan J."/>
            <person name="Pereira M.F."/>
            <person name="Perotto S."/>
            <person name="Peter M."/>
            <person name="Pfister S."/>
            <person name="Riley R."/>
            <person name="Sitrit Y."/>
            <person name="Stielow J.B."/>
            <person name="Szollosi G."/>
            <person name="Zifcakova L."/>
            <person name="Stursova M."/>
            <person name="Spatafora J.W."/>
            <person name="Tedersoo L."/>
            <person name="Vaario L.M."/>
            <person name="Yamada A."/>
            <person name="Yan M."/>
            <person name="Wang P."/>
            <person name="Xu J."/>
            <person name="Bruns T."/>
            <person name="Baldrian P."/>
            <person name="Vilgalys R."/>
            <person name="Dunand C."/>
            <person name="Henrissat B."/>
            <person name="Grigoriev I.V."/>
            <person name="Hibbett D."/>
            <person name="Nagy L.G."/>
            <person name="Martin F.M."/>
        </authorList>
    </citation>
    <scope>NUCLEOTIDE SEQUENCE</scope>
    <source>
        <strain evidence="3">UH-Tt-Lm1</strain>
    </source>
</reference>
<dbReference type="Pfam" id="PF01627">
    <property type="entry name" value="Hpt"/>
    <property type="match status" value="1"/>
</dbReference>
<dbReference type="InterPro" id="IPR036641">
    <property type="entry name" value="HPT_dom_sf"/>
</dbReference>
<dbReference type="GO" id="GO:0000160">
    <property type="term" value="P:phosphorelay signal transduction system"/>
    <property type="evidence" value="ECO:0007669"/>
    <property type="project" value="InterPro"/>
</dbReference>
<organism evidence="3 4">
    <name type="scientific">Thelephora terrestris</name>
    <dbReference type="NCBI Taxonomy" id="56493"/>
    <lineage>
        <taxon>Eukaryota</taxon>
        <taxon>Fungi</taxon>
        <taxon>Dikarya</taxon>
        <taxon>Basidiomycota</taxon>
        <taxon>Agaricomycotina</taxon>
        <taxon>Agaricomycetes</taxon>
        <taxon>Thelephorales</taxon>
        <taxon>Thelephoraceae</taxon>
        <taxon>Thelephora</taxon>
    </lineage>
</organism>
<dbReference type="GO" id="GO:0009927">
    <property type="term" value="F:histidine phosphotransfer kinase activity"/>
    <property type="evidence" value="ECO:0007669"/>
    <property type="project" value="InterPro"/>
</dbReference>
<dbReference type="SUPFAM" id="SSF47226">
    <property type="entry name" value="Histidine-containing phosphotransfer domain, HPT domain"/>
    <property type="match status" value="1"/>
</dbReference>
<dbReference type="Gene3D" id="1.20.120.160">
    <property type="entry name" value="HPT domain"/>
    <property type="match status" value="1"/>
</dbReference>
<dbReference type="GO" id="GO:0005634">
    <property type="term" value="C:nucleus"/>
    <property type="evidence" value="ECO:0007669"/>
    <property type="project" value="TreeGrafter"/>
</dbReference>